<feature type="region of interest" description="Disordered" evidence="1">
    <location>
        <begin position="1"/>
        <end position="92"/>
    </location>
</feature>
<dbReference type="AlphaFoldDB" id="A0A9W8J2N1"/>
<reference evidence="2" key="1">
    <citation type="submission" date="2022-06" db="EMBL/GenBank/DDBJ databases">
        <title>Genome Sequence of Candolleomyces eurysporus.</title>
        <authorList>
            <person name="Buettner E."/>
        </authorList>
    </citation>
    <scope>NUCLEOTIDE SEQUENCE</scope>
    <source>
        <strain evidence="2">VTCC 930004</strain>
    </source>
</reference>
<evidence type="ECO:0000313" key="3">
    <source>
        <dbReference type="Proteomes" id="UP001140091"/>
    </source>
</evidence>
<proteinExistence type="predicted"/>
<comment type="caution">
    <text evidence="2">The sequence shown here is derived from an EMBL/GenBank/DDBJ whole genome shotgun (WGS) entry which is preliminary data.</text>
</comment>
<accession>A0A9W8J2N1</accession>
<feature type="region of interest" description="Disordered" evidence="1">
    <location>
        <begin position="139"/>
        <end position="159"/>
    </location>
</feature>
<name>A0A9W8J2N1_9AGAR</name>
<evidence type="ECO:0000256" key="1">
    <source>
        <dbReference type="SAM" id="MobiDB-lite"/>
    </source>
</evidence>
<gene>
    <name evidence="2" type="ORF">H1R20_g11858</name>
</gene>
<dbReference type="EMBL" id="JANBPK010001192">
    <property type="protein sequence ID" value="KAJ2925214.1"/>
    <property type="molecule type" value="Genomic_DNA"/>
</dbReference>
<dbReference type="Proteomes" id="UP001140091">
    <property type="component" value="Unassembled WGS sequence"/>
</dbReference>
<feature type="compositionally biased region" description="Low complexity" evidence="1">
    <location>
        <begin position="70"/>
        <end position="83"/>
    </location>
</feature>
<feature type="non-terminal residue" evidence="2">
    <location>
        <position position="159"/>
    </location>
</feature>
<protein>
    <submittedName>
        <fullName evidence="2">Uncharacterized protein</fullName>
    </submittedName>
</protein>
<organism evidence="2 3">
    <name type="scientific">Candolleomyces eurysporus</name>
    <dbReference type="NCBI Taxonomy" id="2828524"/>
    <lineage>
        <taxon>Eukaryota</taxon>
        <taxon>Fungi</taxon>
        <taxon>Dikarya</taxon>
        <taxon>Basidiomycota</taxon>
        <taxon>Agaricomycotina</taxon>
        <taxon>Agaricomycetes</taxon>
        <taxon>Agaricomycetidae</taxon>
        <taxon>Agaricales</taxon>
        <taxon>Agaricineae</taxon>
        <taxon>Psathyrellaceae</taxon>
        <taxon>Candolleomyces</taxon>
    </lineage>
</organism>
<feature type="compositionally biased region" description="Polar residues" evidence="1">
    <location>
        <begin position="1"/>
        <end position="16"/>
    </location>
</feature>
<evidence type="ECO:0000313" key="2">
    <source>
        <dbReference type="EMBL" id="KAJ2925214.1"/>
    </source>
</evidence>
<keyword evidence="3" id="KW-1185">Reference proteome</keyword>
<dbReference type="OrthoDB" id="2369050at2759"/>
<sequence length="159" mass="16729">MAPNTRQSARNGTAEPNTVLAGDAIDAEPQGAPSLSGKDSPLTDVSGDKETVDILPDPQIIPPASPPNKSDLSSSDYESSSGSDSDDCIAQTIPMGNSDIATITISRHGKRPSVSSGTLTPAVLLEFTQYCRSYFDEKDIPEDGPSGNEGDPFFSQHFI</sequence>